<protein>
    <submittedName>
        <fullName evidence="1">Uncharacterized protein</fullName>
    </submittedName>
</protein>
<dbReference type="EMBL" id="AP026867">
    <property type="protein sequence ID" value="BDS15517.1"/>
    <property type="molecule type" value="Genomic_DNA"/>
</dbReference>
<organism evidence="1 2">
    <name type="scientific">Aureispira anguillae</name>
    <dbReference type="NCBI Taxonomy" id="2864201"/>
    <lineage>
        <taxon>Bacteria</taxon>
        <taxon>Pseudomonadati</taxon>
        <taxon>Bacteroidota</taxon>
        <taxon>Saprospiria</taxon>
        <taxon>Saprospirales</taxon>
        <taxon>Saprospiraceae</taxon>
        <taxon>Aureispira</taxon>
    </lineage>
</organism>
<proteinExistence type="predicted"/>
<reference evidence="1" key="1">
    <citation type="submission" date="2022-09" db="EMBL/GenBank/DDBJ databases">
        <title>Aureispira anguillicida sp. nov., isolated from Leptocephalus of Japanese eel Anguilla japonica.</title>
        <authorList>
            <person name="Yuasa K."/>
            <person name="Mekata T."/>
            <person name="Ikunari K."/>
        </authorList>
    </citation>
    <scope>NUCLEOTIDE SEQUENCE</scope>
    <source>
        <strain evidence="1">EL160426</strain>
    </source>
</reference>
<gene>
    <name evidence="1" type="ORF">AsAng_0063010</name>
</gene>
<evidence type="ECO:0000313" key="2">
    <source>
        <dbReference type="Proteomes" id="UP001060919"/>
    </source>
</evidence>
<dbReference type="Proteomes" id="UP001060919">
    <property type="component" value="Chromosome"/>
</dbReference>
<dbReference type="KEGG" id="aup:AsAng_0063010"/>
<name>A0A915YM72_9BACT</name>
<evidence type="ECO:0000313" key="1">
    <source>
        <dbReference type="EMBL" id="BDS15517.1"/>
    </source>
</evidence>
<dbReference type="AlphaFoldDB" id="A0A915YM72"/>
<dbReference type="RefSeq" id="WP_264790663.1">
    <property type="nucleotide sequence ID" value="NZ_AP026867.1"/>
</dbReference>
<keyword evidence="2" id="KW-1185">Reference proteome</keyword>
<accession>A0A915YM72</accession>
<sequence>MNTPIRKVNMEEYSADSCRYELRSGGEEAAPSCPYGNRYQWIGFDLEREEYVRFSKSVFKQLIQQDELQE</sequence>